<keyword evidence="2 5" id="KW-0812">Transmembrane</keyword>
<dbReference type="GO" id="GO:0016020">
    <property type="term" value="C:membrane"/>
    <property type="evidence" value="ECO:0007669"/>
    <property type="project" value="UniProtKB-SubCell"/>
</dbReference>
<evidence type="ECO:0000256" key="5">
    <source>
        <dbReference type="SAM" id="Phobius"/>
    </source>
</evidence>
<organism evidence="6 7">
    <name type="scientific">Haloechinothrix alba</name>
    <dbReference type="NCBI Taxonomy" id="664784"/>
    <lineage>
        <taxon>Bacteria</taxon>
        <taxon>Bacillati</taxon>
        <taxon>Actinomycetota</taxon>
        <taxon>Actinomycetes</taxon>
        <taxon>Pseudonocardiales</taxon>
        <taxon>Pseudonocardiaceae</taxon>
        <taxon>Haloechinothrix</taxon>
    </lineage>
</organism>
<keyword evidence="7" id="KW-1185">Reference proteome</keyword>
<name>A0A238YBQ9_9PSEU</name>
<protein>
    <submittedName>
        <fullName evidence="6">DoxX-like family protein</fullName>
    </submittedName>
</protein>
<keyword evidence="4 5" id="KW-0472">Membrane</keyword>
<dbReference type="OrthoDB" id="3576439at2"/>
<proteinExistence type="predicted"/>
<comment type="subcellular location">
    <subcellularLocation>
        <location evidence="1">Membrane</location>
        <topology evidence="1">Multi-pass membrane protein</topology>
    </subcellularLocation>
</comment>
<dbReference type="Proteomes" id="UP000198348">
    <property type="component" value="Unassembled WGS sequence"/>
</dbReference>
<feature type="transmembrane region" description="Helical" evidence="5">
    <location>
        <begin position="62"/>
        <end position="91"/>
    </location>
</feature>
<reference evidence="6 7" key="1">
    <citation type="submission" date="2017-06" db="EMBL/GenBank/DDBJ databases">
        <authorList>
            <person name="Kim H.J."/>
            <person name="Triplett B.A."/>
        </authorList>
    </citation>
    <scope>NUCLEOTIDE SEQUENCE [LARGE SCALE GENOMIC DNA]</scope>
    <source>
        <strain evidence="6 7">DSM 45207</strain>
    </source>
</reference>
<evidence type="ECO:0000256" key="1">
    <source>
        <dbReference type="ARBA" id="ARBA00004141"/>
    </source>
</evidence>
<feature type="transmembrane region" description="Helical" evidence="5">
    <location>
        <begin position="111"/>
        <end position="127"/>
    </location>
</feature>
<dbReference type="InterPro" id="IPR032808">
    <property type="entry name" value="DoxX"/>
</dbReference>
<evidence type="ECO:0000256" key="4">
    <source>
        <dbReference type="ARBA" id="ARBA00023136"/>
    </source>
</evidence>
<accession>A0A238YBQ9</accession>
<evidence type="ECO:0000256" key="3">
    <source>
        <dbReference type="ARBA" id="ARBA00022989"/>
    </source>
</evidence>
<sequence length="147" mass="15564">MTGRYDGGGAVRTPLLGKRANVALWTLQVLAAAFFALASALPKLIAHSSAVEIFDRIGHGTWFMYLVGALELAGAVALLIPLLCGVAALAFIGLMIGAFTYELAVLGGENAATPLIVIVVMAVIAWWRRDRTARLFGLLAGRERGRA</sequence>
<feature type="transmembrane region" description="Helical" evidence="5">
    <location>
        <begin position="22"/>
        <end position="41"/>
    </location>
</feature>
<dbReference type="EMBL" id="FZNW01000014">
    <property type="protein sequence ID" value="SNR68685.1"/>
    <property type="molecule type" value="Genomic_DNA"/>
</dbReference>
<evidence type="ECO:0000313" key="6">
    <source>
        <dbReference type="EMBL" id="SNR68685.1"/>
    </source>
</evidence>
<gene>
    <name evidence="6" type="ORF">SAMN06265360_114136</name>
</gene>
<evidence type="ECO:0000313" key="7">
    <source>
        <dbReference type="Proteomes" id="UP000198348"/>
    </source>
</evidence>
<dbReference type="AlphaFoldDB" id="A0A238YBQ9"/>
<dbReference type="RefSeq" id="WP_089302217.1">
    <property type="nucleotide sequence ID" value="NZ_FZNW01000014.1"/>
</dbReference>
<keyword evidence="3 5" id="KW-1133">Transmembrane helix</keyword>
<dbReference type="Pfam" id="PF13564">
    <property type="entry name" value="DoxX_2"/>
    <property type="match status" value="1"/>
</dbReference>
<evidence type="ECO:0000256" key="2">
    <source>
        <dbReference type="ARBA" id="ARBA00022692"/>
    </source>
</evidence>